<protein>
    <recommendedName>
        <fullName evidence="2">MADF domain-containing protein</fullName>
    </recommendedName>
</protein>
<dbReference type="PANTHER" id="PTHR12243:SF67">
    <property type="entry name" value="COREPRESSOR OF PANGOLIN, ISOFORM A-RELATED"/>
    <property type="match status" value="1"/>
</dbReference>
<keyword evidence="4" id="KW-1185">Reference proteome</keyword>
<evidence type="ECO:0000313" key="4">
    <source>
        <dbReference type="Proteomes" id="UP000824782"/>
    </source>
</evidence>
<dbReference type="AlphaFoldDB" id="A0AAV7CC12"/>
<name>A0AAV7CC12_ENGPU</name>
<evidence type="ECO:0000256" key="1">
    <source>
        <dbReference type="SAM" id="MobiDB-lite"/>
    </source>
</evidence>
<proteinExistence type="predicted"/>
<dbReference type="Proteomes" id="UP000824782">
    <property type="component" value="Unassembled WGS sequence"/>
</dbReference>
<feature type="compositionally biased region" description="Acidic residues" evidence="1">
    <location>
        <begin position="187"/>
        <end position="198"/>
    </location>
</feature>
<organism evidence="3 4">
    <name type="scientific">Engystomops pustulosus</name>
    <name type="common">Tungara frog</name>
    <name type="synonym">Physalaemus pustulosus</name>
    <dbReference type="NCBI Taxonomy" id="76066"/>
    <lineage>
        <taxon>Eukaryota</taxon>
        <taxon>Metazoa</taxon>
        <taxon>Chordata</taxon>
        <taxon>Craniata</taxon>
        <taxon>Vertebrata</taxon>
        <taxon>Euteleostomi</taxon>
        <taxon>Amphibia</taxon>
        <taxon>Batrachia</taxon>
        <taxon>Anura</taxon>
        <taxon>Neobatrachia</taxon>
        <taxon>Hyloidea</taxon>
        <taxon>Leptodactylidae</taxon>
        <taxon>Leiuperinae</taxon>
        <taxon>Engystomops</taxon>
    </lineage>
</organism>
<evidence type="ECO:0000313" key="3">
    <source>
        <dbReference type="EMBL" id="KAG8582519.1"/>
    </source>
</evidence>
<dbReference type="PROSITE" id="PS51029">
    <property type="entry name" value="MADF"/>
    <property type="match status" value="1"/>
</dbReference>
<dbReference type="Pfam" id="PF10545">
    <property type="entry name" value="MADF_DNA_bdg"/>
    <property type="match status" value="1"/>
</dbReference>
<feature type="compositionally biased region" description="Pro residues" evidence="1">
    <location>
        <begin position="206"/>
        <end position="217"/>
    </location>
</feature>
<dbReference type="InterPro" id="IPR039353">
    <property type="entry name" value="TF_Adf1"/>
</dbReference>
<dbReference type="EMBL" id="WNYA01000003">
    <property type="protein sequence ID" value="KAG8582519.1"/>
    <property type="molecule type" value="Genomic_DNA"/>
</dbReference>
<dbReference type="PANTHER" id="PTHR12243">
    <property type="entry name" value="MADF DOMAIN TRANSCRIPTION FACTOR"/>
    <property type="match status" value="1"/>
</dbReference>
<gene>
    <name evidence="3" type="ORF">GDO81_008084</name>
</gene>
<comment type="caution">
    <text evidence="3">The sequence shown here is derived from an EMBL/GenBank/DDBJ whole genome shotgun (WGS) entry which is preliminary data.</text>
</comment>
<feature type="domain" description="MADF" evidence="2">
    <location>
        <begin position="67"/>
        <end position="168"/>
    </location>
</feature>
<dbReference type="InterPro" id="IPR006578">
    <property type="entry name" value="MADF-dom"/>
</dbReference>
<accession>A0AAV7CC12</accession>
<sequence length="380" mass="43554">MSYFFTFLRPYAPLKSMGTYKIRVSYVVATVCCRIYVLYLGIPGTMGGEGRTFLGVRSNMAYVQMERLLALVQAHPILWDKRMEDFHNRALKHKKWEEITAILLPDEWATSSTRERASLVEKVSTRWVSARDQYKREKSEKGRSGSGTLHKKPYLYTGFLRFLDVVMDVGETADNLEESASMQTGEDVVEESYEEQPEDLSTQSPTPQPPSTPPPPMMRSHRRRQLASSSLSIAAETEVLDQLRRRRDESAEDIFMRSMVQDLKGVHEDDNMNCRVAMMAVLQILKKGTPKDKSEVALFLERRRQHVSVQVHEVTPPRPLSNNGMNPKSPSRVPLLLKHFRTPSEKAQYNPAQEQIVCGIVRHRKRQEVPETRTRSSNGD</sequence>
<reference evidence="3" key="1">
    <citation type="thesis" date="2020" institute="ProQuest LLC" country="789 East Eisenhower Parkway, Ann Arbor, MI, USA">
        <title>Comparative Genomics and Chromosome Evolution.</title>
        <authorList>
            <person name="Mudd A.B."/>
        </authorList>
    </citation>
    <scope>NUCLEOTIDE SEQUENCE</scope>
    <source>
        <strain evidence="3">237g6f4</strain>
        <tissue evidence="3">Blood</tissue>
    </source>
</reference>
<feature type="region of interest" description="Disordered" evidence="1">
    <location>
        <begin position="176"/>
        <end position="233"/>
    </location>
</feature>
<evidence type="ECO:0000259" key="2">
    <source>
        <dbReference type="PROSITE" id="PS51029"/>
    </source>
</evidence>
<dbReference type="SMART" id="SM00595">
    <property type="entry name" value="MADF"/>
    <property type="match status" value="1"/>
</dbReference>